<evidence type="ECO:0000256" key="8">
    <source>
        <dbReference type="SAM" id="Phobius"/>
    </source>
</evidence>
<dbReference type="EMBL" id="DS235152">
    <property type="protein sequence ID" value="EEB12597.1"/>
    <property type="molecule type" value="Genomic_DNA"/>
</dbReference>
<dbReference type="InterPro" id="IPR003887">
    <property type="entry name" value="LEM_dom"/>
</dbReference>
<feature type="compositionally biased region" description="Low complexity" evidence="7">
    <location>
        <begin position="103"/>
        <end position="117"/>
    </location>
</feature>
<dbReference type="GO" id="GO:0005637">
    <property type="term" value="C:nuclear inner membrane"/>
    <property type="evidence" value="ECO:0007669"/>
    <property type="project" value="UniProtKB-SubCell"/>
</dbReference>
<protein>
    <recommendedName>
        <fullName evidence="9">LEM domain-containing protein</fullName>
    </recommendedName>
</protein>
<evidence type="ECO:0000256" key="6">
    <source>
        <dbReference type="ARBA" id="ARBA00023242"/>
    </source>
</evidence>
<feature type="region of interest" description="Disordered" evidence="7">
    <location>
        <begin position="150"/>
        <end position="176"/>
    </location>
</feature>
<dbReference type="Proteomes" id="UP000009046">
    <property type="component" value="Unassembled WGS sequence"/>
</dbReference>
<dbReference type="InParanoid" id="E0VGU1"/>
<dbReference type="GO" id="GO:0006998">
    <property type="term" value="P:nuclear envelope organization"/>
    <property type="evidence" value="ECO:0007669"/>
    <property type="project" value="TreeGrafter"/>
</dbReference>
<evidence type="ECO:0000256" key="5">
    <source>
        <dbReference type="ARBA" id="ARBA00023136"/>
    </source>
</evidence>
<dbReference type="PANTHER" id="PTHR13428:SF12">
    <property type="entry name" value="INNER NUCLEAR MEMBRANE PROTEIN MAN1"/>
    <property type="match status" value="1"/>
</dbReference>
<keyword evidence="12" id="KW-1185">Reference proteome</keyword>
<feature type="domain" description="LEM" evidence="9">
    <location>
        <begin position="3"/>
        <end position="47"/>
    </location>
</feature>
<dbReference type="SUPFAM" id="SSF63451">
    <property type="entry name" value="LEM domain"/>
    <property type="match status" value="1"/>
</dbReference>
<dbReference type="Pfam" id="PF03020">
    <property type="entry name" value="LEM"/>
    <property type="match status" value="1"/>
</dbReference>
<dbReference type="InterPro" id="IPR035979">
    <property type="entry name" value="RBD_domain_sf"/>
</dbReference>
<dbReference type="STRING" id="121224.E0VGU1"/>
<dbReference type="OMA" id="PELPMQC"/>
<dbReference type="InterPro" id="IPR012677">
    <property type="entry name" value="Nucleotide-bd_a/b_plait_sf"/>
</dbReference>
<dbReference type="eggNOG" id="KOG0147">
    <property type="taxonomic scope" value="Eukaryota"/>
</dbReference>
<evidence type="ECO:0000256" key="7">
    <source>
        <dbReference type="SAM" id="MobiDB-lite"/>
    </source>
</evidence>
<accession>E0VGU1</accession>
<dbReference type="GO" id="GO:0031490">
    <property type="term" value="F:chromatin DNA binding"/>
    <property type="evidence" value="ECO:0007669"/>
    <property type="project" value="TreeGrafter"/>
</dbReference>
<feature type="compositionally biased region" description="Low complexity" evidence="7">
    <location>
        <begin position="153"/>
        <end position="163"/>
    </location>
</feature>
<dbReference type="RefSeq" id="XP_002425335.1">
    <property type="nucleotide sequence ID" value="XM_002425290.1"/>
</dbReference>
<name>E0VGU1_PEDHC</name>
<proteinExistence type="predicted"/>
<dbReference type="InterPro" id="IPR011015">
    <property type="entry name" value="LEM/LEM-like_dom_sf"/>
</dbReference>
<dbReference type="GO" id="GO:0030514">
    <property type="term" value="P:negative regulation of BMP signaling pathway"/>
    <property type="evidence" value="ECO:0007669"/>
    <property type="project" value="TreeGrafter"/>
</dbReference>
<dbReference type="Gene3D" id="1.10.720.40">
    <property type="match status" value="1"/>
</dbReference>
<dbReference type="FunCoup" id="E0VGU1">
    <property type="interactions" value="1384"/>
</dbReference>
<dbReference type="VEuPathDB" id="VectorBase:PHUM193450"/>
<keyword evidence="2" id="KW-0597">Phosphoprotein</keyword>
<keyword evidence="6" id="KW-0539">Nucleus</keyword>
<dbReference type="SMART" id="SM00540">
    <property type="entry name" value="LEM"/>
    <property type="match status" value="1"/>
</dbReference>
<dbReference type="CTD" id="8240179"/>
<dbReference type="OrthoDB" id="118234at2759"/>
<dbReference type="InterPro" id="IPR041885">
    <property type="entry name" value="MAN1_winged_helix_dom"/>
</dbReference>
<evidence type="ECO:0000256" key="1">
    <source>
        <dbReference type="ARBA" id="ARBA00004473"/>
    </source>
</evidence>
<evidence type="ECO:0000313" key="10">
    <source>
        <dbReference type="EMBL" id="EEB12597.1"/>
    </source>
</evidence>
<keyword evidence="5 8" id="KW-0472">Membrane</keyword>
<dbReference type="KEGG" id="phu:Phum_PHUM193450"/>
<dbReference type="CDD" id="cd12286">
    <property type="entry name" value="RRM_Man1"/>
    <property type="match status" value="1"/>
</dbReference>
<feature type="region of interest" description="Disordered" evidence="7">
    <location>
        <begin position="54"/>
        <end position="119"/>
    </location>
</feature>
<feature type="transmembrane region" description="Helical" evidence="8">
    <location>
        <begin position="298"/>
        <end position="319"/>
    </location>
</feature>
<reference evidence="10" key="2">
    <citation type="submission" date="2007-04" db="EMBL/GenBank/DDBJ databases">
        <title>The genome of the human body louse.</title>
        <authorList>
            <consortium name="The Human Body Louse Genome Consortium"/>
            <person name="Kirkness E."/>
            <person name="Walenz B."/>
            <person name="Hass B."/>
            <person name="Bruggner R."/>
            <person name="Strausberg R."/>
        </authorList>
    </citation>
    <scope>NUCLEOTIDE SEQUENCE</scope>
    <source>
        <strain evidence="10">USDA</strain>
    </source>
</reference>
<evidence type="ECO:0000313" key="12">
    <source>
        <dbReference type="Proteomes" id="UP000009046"/>
    </source>
</evidence>
<dbReference type="Gene3D" id="3.30.70.330">
    <property type="match status" value="1"/>
</dbReference>
<feature type="region of interest" description="Disordered" evidence="7">
    <location>
        <begin position="607"/>
        <end position="628"/>
    </location>
</feature>
<reference evidence="11" key="3">
    <citation type="submission" date="2021-02" db="UniProtKB">
        <authorList>
            <consortium name="EnsemblMetazoa"/>
        </authorList>
    </citation>
    <scope>IDENTIFICATION</scope>
    <source>
        <strain evidence="11">USDA</strain>
    </source>
</reference>
<dbReference type="InterPro" id="IPR018996">
    <property type="entry name" value="Man1/Src1-like_C"/>
</dbReference>
<dbReference type="Pfam" id="PF09402">
    <property type="entry name" value="MSC"/>
    <property type="match status" value="1"/>
</dbReference>
<evidence type="ECO:0000259" key="9">
    <source>
        <dbReference type="PROSITE" id="PS50954"/>
    </source>
</evidence>
<keyword evidence="3 8" id="KW-0812">Transmembrane</keyword>
<keyword evidence="4 8" id="KW-1133">Transmembrane helix</keyword>
<comment type="subcellular location">
    <subcellularLocation>
        <location evidence="1">Nucleus inner membrane</location>
        <topology evidence="1">Multi-pass membrane protein</topology>
    </subcellularLocation>
</comment>
<organism>
    <name type="scientific">Pediculus humanus subsp. corporis</name>
    <name type="common">Body louse</name>
    <dbReference type="NCBI Taxonomy" id="121224"/>
    <lineage>
        <taxon>Eukaryota</taxon>
        <taxon>Metazoa</taxon>
        <taxon>Ecdysozoa</taxon>
        <taxon>Arthropoda</taxon>
        <taxon>Hexapoda</taxon>
        <taxon>Insecta</taxon>
        <taxon>Pterygota</taxon>
        <taxon>Neoptera</taxon>
        <taxon>Paraneoptera</taxon>
        <taxon>Psocodea</taxon>
        <taxon>Troctomorpha</taxon>
        <taxon>Phthiraptera</taxon>
        <taxon>Anoplura</taxon>
        <taxon>Pediculidae</taxon>
        <taxon>Pediculus</taxon>
    </lineage>
</organism>
<dbReference type="EMBL" id="AAZO01002243">
    <property type="status" value="NOT_ANNOTATED_CDS"/>
    <property type="molecule type" value="Genomic_DNA"/>
</dbReference>
<dbReference type="PROSITE" id="PS50954">
    <property type="entry name" value="LEM"/>
    <property type="match status" value="1"/>
</dbReference>
<dbReference type="InterPro" id="IPR034394">
    <property type="entry name" value="Man1_RRM"/>
</dbReference>
<evidence type="ECO:0000256" key="4">
    <source>
        <dbReference type="ARBA" id="ARBA00022989"/>
    </source>
</evidence>
<feature type="compositionally biased region" description="Polar residues" evidence="7">
    <location>
        <begin position="54"/>
        <end position="76"/>
    </location>
</feature>
<dbReference type="PANTHER" id="PTHR13428">
    <property type="entry name" value="INNER NUCLEAR MEMBRANE PROTEIN MAN1 LEM DOMAIN CONTAINING PROTEIN"/>
    <property type="match status" value="1"/>
</dbReference>
<gene>
    <name evidence="11" type="primary">8240179</name>
    <name evidence="10" type="ORF">Phum_PHUM193450</name>
</gene>
<sequence length="788" mass="89350">MARFDADNLTDSELRSKLAEYGHPVGPVTETTRKILLKKLKILMKQKSTSLNSNRSLAQFSSADESGSDTDQNGGNRNLGRVSMPPPSSYRSTKRKSISRNCVPDSSVPSISKVSCSTPINQNRNNIDFKISRFSTPNYSTKQPLYSTIVKPSSTSTSSFDFDSGSDSDVPDFKNSSPILRRKSGLSYGSLSSYRSRLNNTNTRNFISKTPSDLLSHRLKNDFKKESRGGTLNPLDIKESDAEDDVITDKWKNVNIASKTFNFRDWTKPIKSVLQYANLKNISTSGSSKTWYSSKSQLLSMILLGLFLLFFGWLALAYFKVSQRAGIGGKSVHNYPICSDEQPGDNCIPKQDLSYAIRLYKDVHLELQARNLRYVCGPPLEDGSMPKPYMTEREIFNFLLRTRRDNELKSLKNGIGNLKLLIWANKHWGISLKEESDYPVKGYIAEDVGPSDIKNNAYIFESRYLSIPWTCYLMRLFYKALFTIAVTAFAGVILYFLVVIWRYYKRSKKEENDKTMAIVEKILEYMSESADRANSGIDSNGSLTSIPQDYVSVRHVHDTLIHPTERQKMANIWDKAVKFIEENESRIRTEVQQVWGENTRVWRWLGPTINKPTNNSQMDADSGNESSNQLYPDLSSLKAEAKRCSDRVWQGEAFETSEGSMNSLPLSPTQCLKIRHMFKHDKDYGPDWILKVKDAIVEKCEGSKIVHLSVDKESKEGCVYVKCASPLDAGIAYRQLHGSWFDGALITVKYLRLERYHERFPDSTYARTPLRPSNNLRLSLQGTSSSSS</sequence>
<evidence type="ECO:0000256" key="2">
    <source>
        <dbReference type="ARBA" id="ARBA00022553"/>
    </source>
</evidence>
<feature type="transmembrane region" description="Helical" evidence="8">
    <location>
        <begin position="480"/>
        <end position="504"/>
    </location>
</feature>
<dbReference type="Gene3D" id="1.10.10.1180">
    <property type="entry name" value="MAN1, winged-helix domain"/>
    <property type="match status" value="1"/>
</dbReference>
<feature type="compositionally biased region" description="Polar residues" evidence="7">
    <location>
        <begin position="610"/>
        <end position="628"/>
    </location>
</feature>
<reference evidence="10" key="1">
    <citation type="submission" date="2007-04" db="EMBL/GenBank/DDBJ databases">
        <title>Annotation of Pediculus humanus corporis strain USDA.</title>
        <authorList>
            <person name="Kirkness E."/>
            <person name="Hannick L."/>
            <person name="Hass B."/>
            <person name="Bruggner R."/>
            <person name="Lawson D."/>
            <person name="Bidwell S."/>
            <person name="Joardar V."/>
            <person name="Caler E."/>
            <person name="Walenz B."/>
            <person name="Inman J."/>
            <person name="Schobel S."/>
            <person name="Galinsky K."/>
            <person name="Amedeo P."/>
            <person name="Strausberg R."/>
        </authorList>
    </citation>
    <scope>NUCLEOTIDE SEQUENCE</scope>
    <source>
        <strain evidence="10">USDA</strain>
    </source>
</reference>
<dbReference type="AlphaFoldDB" id="E0VGU1"/>
<dbReference type="SUPFAM" id="SSF54928">
    <property type="entry name" value="RNA-binding domain, RBD"/>
    <property type="match status" value="1"/>
</dbReference>
<dbReference type="InterPro" id="IPR052277">
    <property type="entry name" value="INM_ESCRT-Associated"/>
</dbReference>
<dbReference type="FunFam" id="3.30.70.330:FF:000176">
    <property type="entry name" value="Inner nuclear membrane protein Man1"/>
    <property type="match status" value="1"/>
</dbReference>
<dbReference type="HOGENOM" id="CLU_019716_0_0_1"/>
<dbReference type="GeneID" id="8240179"/>
<dbReference type="EnsemblMetazoa" id="PHUM193450-RA">
    <property type="protein sequence ID" value="PHUM193450-PA"/>
    <property type="gene ID" value="PHUM193450"/>
</dbReference>
<dbReference type="FunFam" id="1.10.720.40:FF:000001">
    <property type="entry name" value="LEM domain containing 2, isoform CRA_a"/>
    <property type="match status" value="1"/>
</dbReference>
<evidence type="ECO:0000313" key="11">
    <source>
        <dbReference type="EnsemblMetazoa" id="PHUM193450-PA"/>
    </source>
</evidence>
<evidence type="ECO:0000256" key="3">
    <source>
        <dbReference type="ARBA" id="ARBA00022692"/>
    </source>
</evidence>
<dbReference type="CDD" id="cd12934">
    <property type="entry name" value="LEM"/>
    <property type="match status" value="1"/>
</dbReference>